<evidence type="ECO:0000313" key="4">
    <source>
        <dbReference type="Proteomes" id="UP000000770"/>
    </source>
</evidence>
<dbReference type="GO" id="GO:0009313">
    <property type="term" value="P:oligosaccharide catabolic process"/>
    <property type="evidence" value="ECO:0007669"/>
    <property type="project" value="TreeGrafter"/>
</dbReference>
<feature type="region of interest" description="Disordered" evidence="1">
    <location>
        <begin position="624"/>
        <end position="647"/>
    </location>
</feature>
<evidence type="ECO:0000313" key="3">
    <source>
        <dbReference type="EMBL" id="ABX49251.1"/>
    </source>
</evidence>
<dbReference type="SMART" id="SM00642">
    <property type="entry name" value="Aamy"/>
    <property type="match status" value="1"/>
</dbReference>
<name>A9L0H1_SHEB9</name>
<dbReference type="SUPFAM" id="SSF51445">
    <property type="entry name" value="(Trans)glycosidases"/>
    <property type="match status" value="1"/>
</dbReference>
<dbReference type="CAZy" id="GH13">
    <property type="family name" value="Glycoside Hydrolase Family 13"/>
</dbReference>
<protein>
    <submittedName>
        <fullName evidence="3">Alpha amylase catalytic region</fullName>
    </submittedName>
</protein>
<dbReference type="InterPro" id="IPR006047">
    <property type="entry name" value="GH13_cat_dom"/>
</dbReference>
<dbReference type="PANTHER" id="PTHR10357:SF205">
    <property type="entry name" value="O-GLYCOSYL HYDROLASE FAMILY 13"/>
    <property type="match status" value="1"/>
</dbReference>
<dbReference type="Gene3D" id="3.20.20.80">
    <property type="entry name" value="Glycosidases"/>
    <property type="match status" value="2"/>
</dbReference>
<dbReference type="InterPro" id="IPR017853">
    <property type="entry name" value="GH"/>
</dbReference>
<dbReference type="Proteomes" id="UP000000770">
    <property type="component" value="Chromosome"/>
</dbReference>
<sequence>MSFLSPIDSRVTQIQQAAKFPIVALLTKAAKAPQRRQSRHSSLNLCLQSLFNASLSSAALLTASLFCLSANANASAQALDNELQPKSESEIMTLKPVVYQIFTRLYGNKNPTNKPWGTIADNGVGKFNDIDNVALNSIKDLGVTHVWYTGVPHHALIGDYSEIGVSTDDPDVVKGRAGSPYAVKDYYNVNPDLAVNPANRLAEFEALIARTHQHGLKVIIDLVPNHVARHYQSVSKPQGVRDFGEDDDTSLEYSKNNNFYYVVYNSVKGTKGQAHAFEVPSLPAELKPLGGETHPLSDGKFDEFPAKWTGNGSRLAKPDANDWYETVKINYGVRPDGTYDFPRLPAKFATFTEAQHYAFWQQHLAEIPSSWIKFNQIAQYWLEKGVDGFRYDMAEMVPVEFWSYLNSQIKHTNPDTFILAEVYNPKLYRDYIQLGKMDYLYDKVDLYDTLKAVMAGKTSTANIAADQAKVHDIESHMLHFLENHDEQRIGNASFLASLQTNKPTNSSLETQAVNPNYALPAMVVSATIGTSPTLVYFGQEVGEAAIDNPGFAHASRTSIFDYVGVPAHQRWMNNGKFDGGQSTAQQTSLRAYYQKLLNLSTGQTAPALLGQYYSLDAANRSKKNATQSHIIESNSTQNMSTQKSTANETGYDDSTFAFARFEVISPTSKQTQKLIVVSNFCQTESKALQLKLPKELIRQWQLKDGVYPLKDLLEDHQTSQLQLEQGEGKIALTLAPLSSAILSLTVMADERKSESASKQLNEQAAK</sequence>
<gene>
    <name evidence="3" type="ordered locus">Sbal195_2082</name>
</gene>
<dbReference type="GO" id="GO:0004556">
    <property type="term" value="F:alpha-amylase activity"/>
    <property type="evidence" value="ECO:0007669"/>
    <property type="project" value="TreeGrafter"/>
</dbReference>
<dbReference type="CDD" id="cd11349">
    <property type="entry name" value="AmyAc_3"/>
    <property type="match status" value="1"/>
</dbReference>
<dbReference type="Pfam" id="PF00128">
    <property type="entry name" value="Alpha-amylase"/>
    <property type="match status" value="2"/>
</dbReference>
<dbReference type="AlphaFoldDB" id="A9L0H1"/>
<dbReference type="HOGENOM" id="CLU_023351_0_0_6"/>
<accession>A9L0H1</accession>
<dbReference type="KEGG" id="sbn:Sbal195_2082"/>
<feature type="domain" description="Glycosyl hydrolase family 13 catalytic" evidence="2">
    <location>
        <begin position="100"/>
        <end position="600"/>
    </location>
</feature>
<proteinExistence type="predicted"/>
<evidence type="ECO:0000256" key="1">
    <source>
        <dbReference type="SAM" id="MobiDB-lite"/>
    </source>
</evidence>
<dbReference type="PANTHER" id="PTHR10357">
    <property type="entry name" value="ALPHA-AMYLASE FAMILY MEMBER"/>
    <property type="match status" value="1"/>
</dbReference>
<dbReference type="GeneID" id="11772235"/>
<dbReference type="EMBL" id="CP000891">
    <property type="protein sequence ID" value="ABX49251.1"/>
    <property type="molecule type" value="Genomic_DNA"/>
</dbReference>
<dbReference type="RefSeq" id="WP_012197046.1">
    <property type="nucleotide sequence ID" value="NC_009997.1"/>
</dbReference>
<evidence type="ECO:0000259" key="2">
    <source>
        <dbReference type="SMART" id="SM00642"/>
    </source>
</evidence>
<organism evidence="3 4">
    <name type="scientific">Shewanella baltica (strain OS195)</name>
    <dbReference type="NCBI Taxonomy" id="399599"/>
    <lineage>
        <taxon>Bacteria</taxon>
        <taxon>Pseudomonadati</taxon>
        <taxon>Pseudomonadota</taxon>
        <taxon>Gammaproteobacteria</taxon>
        <taxon>Alteromonadales</taxon>
        <taxon>Shewanellaceae</taxon>
        <taxon>Shewanella</taxon>
    </lineage>
</organism>
<reference evidence="3 4" key="1">
    <citation type="submission" date="2007-11" db="EMBL/GenBank/DDBJ databases">
        <title>Complete sequence of chromosome of Shewanella baltica OS195.</title>
        <authorList>
            <consortium name="US DOE Joint Genome Institute"/>
            <person name="Copeland A."/>
            <person name="Lucas S."/>
            <person name="Lapidus A."/>
            <person name="Barry K."/>
            <person name="Glavina del Rio T."/>
            <person name="Dalin E."/>
            <person name="Tice H."/>
            <person name="Pitluck S."/>
            <person name="Chain P."/>
            <person name="Malfatti S."/>
            <person name="Shin M."/>
            <person name="Vergez L."/>
            <person name="Schmutz J."/>
            <person name="Larimer F."/>
            <person name="Land M."/>
            <person name="Hauser L."/>
            <person name="Kyrpides N."/>
            <person name="Kim E."/>
            <person name="Brettar I."/>
            <person name="Rodrigues J."/>
            <person name="Konstantinidis K."/>
            <person name="Klappenbach J."/>
            <person name="Hofle M."/>
            <person name="Tiedje J."/>
            <person name="Richardson P."/>
        </authorList>
    </citation>
    <scope>NUCLEOTIDE SEQUENCE [LARGE SCALE GENOMIC DNA]</scope>
    <source>
        <strain evidence="3 4">OS195</strain>
    </source>
</reference>